<evidence type="ECO:0000313" key="2">
    <source>
        <dbReference type="EMBL" id="CAD1817826.1"/>
    </source>
</evidence>
<feature type="region of interest" description="Disordered" evidence="1">
    <location>
        <begin position="191"/>
        <end position="214"/>
    </location>
</feature>
<accession>A0A6V7NHT1</accession>
<name>A0A6V7NHT1_ANACO</name>
<gene>
    <name evidence="2" type="ORF">CB5_LOCUS1037</name>
</gene>
<protein>
    <submittedName>
        <fullName evidence="2">Uncharacterized protein</fullName>
    </submittedName>
</protein>
<sequence>MSSFHSRIAVSSLPSAPSVRAPTGWQYLPSSLHPPYGRQPAWRARWTRHAEVLAPQPDGGIFPSLWTFRMAVNAWWVSVMASVVVTVCFRELLCDVCQKYSLLAPRYGVPVENDGLISVYVEVEISRGDSVAETIRIWGNPFSDIDQSEEDAALRAVAKLRDEYTFEHTERRELMGNIEKCSEVLRRPSIRGIHPASSGEGSGEDPATPSGYRG</sequence>
<dbReference type="EMBL" id="LR862138">
    <property type="protein sequence ID" value="CAD1817826.1"/>
    <property type="molecule type" value="Genomic_DNA"/>
</dbReference>
<organism evidence="2">
    <name type="scientific">Ananas comosus var. bracteatus</name>
    <name type="common">red pineapple</name>
    <dbReference type="NCBI Taxonomy" id="296719"/>
    <lineage>
        <taxon>Eukaryota</taxon>
        <taxon>Viridiplantae</taxon>
        <taxon>Streptophyta</taxon>
        <taxon>Embryophyta</taxon>
        <taxon>Tracheophyta</taxon>
        <taxon>Spermatophyta</taxon>
        <taxon>Magnoliopsida</taxon>
        <taxon>Liliopsida</taxon>
        <taxon>Poales</taxon>
        <taxon>Bromeliaceae</taxon>
        <taxon>Bromelioideae</taxon>
        <taxon>Ananas</taxon>
    </lineage>
</organism>
<proteinExistence type="predicted"/>
<reference evidence="2" key="1">
    <citation type="submission" date="2020-07" db="EMBL/GenBank/DDBJ databases">
        <authorList>
            <person name="Lin J."/>
        </authorList>
    </citation>
    <scope>NUCLEOTIDE SEQUENCE</scope>
</reference>
<evidence type="ECO:0000256" key="1">
    <source>
        <dbReference type="SAM" id="MobiDB-lite"/>
    </source>
</evidence>
<dbReference type="AlphaFoldDB" id="A0A6V7NHT1"/>